<reference evidence="1 2" key="1">
    <citation type="journal article" date="2023" name="Sci. Data">
        <title>Genome assembly of the Korean intertidal mud-creeper Batillaria attramentaria.</title>
        <authorList>
            <person name="Patra A.K."/>
            <person name="Ho P.T."/>
            <person name="Jun S."/>
            <person name="Lee S.J."/>
            <person name="Kim Y."/>
            <person name="Won Y.J."/>
        </authorList>
    </citation>
    <scope>NUCLEOTIDE SEQUENCE [LARGE SCALE GENOMIC DNA]</scope>
    <source>
        <strain evidence="1">Wonlab-2016</strain>
    </source>
</reference>
<accession>A0ABD0K1B2</accession>
<dbReference type="AlphaFoldDB" id="A0ABD0K1B2"/>
<proteinExistence type="predicted"/>
<feature type="non-terminal residue" evidence="1">
    <location>
        <position position="52"/>
    </location>
</feature>
<feature type="non-terminal residue" evidence="1">
    <location>
        <position position="1"/>
    </location>
</feature>
<dbReference type="Proteomes" id="UP001519460">
    <property type="component" value="Unassembled WGS sequence"/>
</dbReference>
<protein>
    <submittedName>
        <fullName evidence="1">Uncharacterized protein</fullName>
    </submittedName>
</protein>
<evidence type="ECO:0000313" key="1">
    <source>
        <dbReference type="EMBL" id="KAK7480948.1"/>
    </source>
</evidence>
<name>A0ABD0K1B2_9CAEN</name>
<sequence length="52" mass="5616">DTPHPASGRKTEQGNYQNIAARFEHVSWHNCPVTGPQGIQIPLARLASVPPA</sequence>
<dbReference type="EMBL" id="JACVVK020000270">
    <property type="protein sequence ID" value="KAK7480948.1"/>
    <property type="molecule type" value="Genomic_DNA"/>
</dbReference>
<comment type="caution">
    <text evidence="1">The sequence shown here is derived from an EMBL/GenBank/DDBJ whole genome shotgun (WGS) entry which is preliminary data.</text>
</comment>
<gene>
    <name evidence="1" type="ORF">BaRGS_00027763</name>
</gene>
<organism evidence="1 2">
    <name type="scientific">Batillaria attramentaria</name>
    <dbReference type="NCBI Taxonomy" id="370345"/>
    <lineage>
        <taxon>Eukaryota</taxon>
        <taxon>Metazoa</taxon>
        <taxon>Spiralia</taxon>
        <taxon>Lophotrochozoa</taxon>
        <taxon>Mollusca</taxon>
        <taxon>Gastropoda</taxon>
        <taxon>Caenogastropoda</taxon>
        <taxon>Sorbeoconcha</taxon>
        <taxon>Cerithioidea</taxon>
        <taxon>Batillariidae</taxon>
        <taxon>Batillaria</taxon>
    </lineage>
</organism>
<keyword evidence="2" id="KW-1185">Reference proteome</keyword>
<evidence type="ECO:0000313" key="2">
    <source>
        <dbReference type="Proteomes" id="UP001519460"/>
    </source>
</evidence>